<evidence type="ECO:0000256" key="4">
    <source>
        <dbReference type="ARBA" id="ARBA00022970"/>
    </source>
</evidence>
<organism evidence="7 8">
    <name type="scientific">Bartonella apis</name>
    <dbReference type="NCBI Taxonomy" id="1686310"/>
    <lineage>
        <taxon>Bacteria</taxon>
        <taxon>Pseudomonadati</taxon>
        <taxon>Pseudomonadota</taxon>
        <taxon>Alphaproteobacteria</taxon>
        <taxon>Hyphomicrobiales</taxon>
        <taxon>Bartonellaceae</taxon>
        <taxon>Bartonella</taxon>
    </lineage>
</organism>
<dbReference type="InterPro" id="IPR028081">
    <property type="entry name" value="Leu-bd"/>
</dbReference>
<feature type="domain" description="Leucine-binding protein" evidence="6">
    <location>
        <begin position="25"/>
        <end position="344"/>
    </location>
</feature>
<comment type="caution">
    <text evidence="7">The sequence shown here is derived from an EMBL/GenBank/DDBJ whole genome shotgun (WGS) entry which is preliminary data.</text>
</comment>
<evidence type="ECO:0000256" key="5">
    <source>
        <dbReference type="SAM" id="SignalP"/>
    </source>
</evidence>
<gene>
    <name evidence="7" type="ORF">PEB0149_016650</name>
</gene>
<evidence type="ECO:0000313" key="7">
    <source>
        <dbReference type="EMBL" id="OLY44198.1"/>
    </source>
</evidence>
<comment type="similarity">
    <text evidence="1">Belongs to the leucine-binding protein family.</text>
</comment>
<dbReference type="CDD" id="cd06342">
    <property type="entry name" value="PBP1_ABC_LIVBP-like"/>
    <property type="match status" value="1"/>
</dbReference>
<dbReference type="EMBL" id="LXYT01000001">
    <property type="protein sequence ID" value="OLY44198.1"/>
    <property type="molecule type" value="Genomic_DNA"/>
</dbReference>
<dbReference type="InterPro" id="IPR000709">
    <property type="entry name" value="Leu_Ile_Val-bd"/>
</dbReference>
<keyword evidence="3 5" id="KW-0732">Signal</keyword>
<evidence type="ECO:0000256" key="3">
    <source>
        <dbReference type="ARBA" id="ARBA00022729"/>
    </source>
</evidence>
<evidence type="ECO:0000256" key="2">
    <source>
        <dbReference type="ARBA" id="ARBA00022448"/>
    </source>
</evidence>
<dbReference type="RefSeq" id="WP_075869352.1">
    <property type="nucleotide sequence ID" value="NZ_CALYQA010000002.1"/>
</dbReference>
<dbReference type="SUPFAM" id="SSF53822">
    <property type="entry name" value="Periplasmic binding protein-like I"/>
    <property type="match status" value="1"/>
</dbReference>
<evidence type="ECO:0000259" key="6">
    <source>
        <dbReference type="Pfam" id="PF13458"/>
    </source>
</evidence>
<feature type="chain" id="PRO_5013294345" evidence="5">
    <location>
        <begin position="24"/>
        <end position="372"/>
    </location>
</feature>
<keyword evidence="8" id="KW-1185">Reference proteome</keyword>
<dbReference type="PRINTS" id="PR00337">
    <property type="entry name" value="LEUILEVALBP"/>
</dbReference>
<sequence>MKKALLATVAAIGLGAFMNSAWADIKIGVAIPATGPSAAIGAQIQHGAEMAVKNINDKGGIKGEKLVIEIVDDASDPKQAVSGANKLAGDGVQFVVAHYNSGAALPAATVYDENGMLAISAGVTNPKLTESGYPMQFRVCGRDDQQGSFAGEFIKKHVPDPKVMIIHDKTAYGIGIAEEVKKTLNKLGVTELSFDGVNVEDKDFSAIIAKMKQSGANVVYFGGLYTPAGLMLRQMAEQKVKPVYIGGDAFASNELAATAQDAVIGVMNTFNADPRGNKDNEELVKSFRANGFEPEAFTLYSYAVVQLMAEGITAEGQNPQKVAQYLKTKGPFKTVLGPLDFTEKGDPKEGGFVMNRWYKAPDGSYNYSEVKD</sequence>
<dbReference type="Proteomes" id="UP000187344">
    <property type="component" value="Unassembled WGS sequence"/>
</dbReference>
<protein>
    <submittedName>
        <fullName evidence="7">Branched-chain amino acid transport system substrate-binding protein</fullName>
    </submittedName>
</protein>
<feature type="signal peptide" evidence="5">
    <location>
        <begin position="1"/>
        <end position="23"/>
    </location>
</feature>
<keyword evidence="4" id="KW-0029">Amino-acid transport</keyword>
<dbReference type="Pfam" id="PF13458">
    <property type="entry name" value="Peripla_BP_6"/>
    <property type="match status" value="1"/>
</dbReference>
<dbReference type="InterPro" id="IPR028082">
    <property type="entry name" value="Peripla_BP_I"/>
</dbReference>
<evidence type="ECO:0000313" key="8">
    <source>
        <dbReference type="Proteomes" id="UP000187344"/>
    </source>
</evidence>
<evidence type="ECO:0000256" key="1">
    <source>
        <dbReference type="ARBA" id="ARBA00010062"/>
    </source>
</evidence>
<dbReference type="GeneID" id="92991175"/>
<accession>A0A1R0FBA7</accession>
<dbReference type="AlphaFoldDB" id="A0A1R0FBA7"/>
<dbReference type="PANTHER" id="PTHR47151">
    <property type="entry name" value="LEU/ILE/VAL-BINDING ABC TRANSPORTER SUBUNIT"/>
    <property type="match status" value="1"/>
</dbReference>
<dbReference type="OrthoDB" id="9768386at2"/>
<name>A0A1R0FBA7_9HYPH</name>
<dbReference type="Gene3D" id="3.40.50.2300">
    <property type="match status" value="2"/>
</dbReference>
<dbReference type="GO" id="GO:0006865">
    <property type="term" value="P:amino acid transport"/>
    <property type="evidence" value="ECO:0007669"/>
    <property type="project" value="UniProtKB-KW"/>
</dbReference>
<proteinExistence type="inferred from homology"/>
<keyword evidence="2" id="KW-0813">Transport</keyword>
<reference evidence="7 8" key="1">
    <citation type="submission" date="2016-12" db="EMBL/GenBank/DDBJ databases">
        <title>Comparative genomics of Bartonella apis.</title>
        <authorList>
            <person name="Engel P."/>
        </authorList>
    </citation>
    <scope>NUCLEOTIDE SEQUENCE [LARGE SCALE GENOMIC DNA]</scope>
    <source>
        <strain evidence="7 8">PEB0149</strain>
    </source>
</reference>
<dbReference type="PANTHER" id="PTHR47151:SF2">
    <property type="entry name" value="AMINO ACID BINDING PROTEIN"/>
    <property type="match status" value="1"/>
</dbReference>